<evidence type="ECO:0000256" key="1">
    <source>
        <dbReference type="ARBA" id="ARBA00004370"/>
    </source>
</evidence>
<dbReference type="Pfam" id="PF02101">
    <property type="entry name" value="Ocular_alb"/>
    <property type="match status" value="1"/>
</dbReference>
<feature type="transmembrane region" description="Helical" evidence="5">
    <location>
        <begin position="31"/>
        <end position="52"/>
    </location>
</feature>
<dbReference type="PROSITE" id="PS50262">
    <property type="entry name" value="G_PROTEIN_RECEP_F1_2"/>
    <property type="match status" value="1"/>
</dbReference>
<feature type="transmembrane region" description="Helical" evidence="5">
    <location>
        <begin position="154"/>
        <end position="176"/>
    </location>
</feature>
<evidence type="ECO:0000256" key="2">
    <source>
        <dbReference type="ARBA" id="ARBA00022692"/>
    </source>
</evidence>
<accession>A0AA36C2B4</accession>
<dbReference type="GO" id="GO:0035643">
    <property type="term" value="F:L-DOPA receptor activity"/>
    <property type="evidence" value="ECO:0007669"/>
    <property type="project" value="TreeGrafter"/>
</dbReference>
<dbReference type="GO" id="GO:0032438">
    <property type="term" value="P:melanosome organization"/>
    <property type="evidence" value="ECO:0007669"/>
    <property type="project" value="TreeGrafter"/>
</dbReference>
<dbReference type="GO" id="GO:0050848">
    <property type="term" value="P:regulation of calcium-mediated signaling"/>
    <property type="evidence" value="ECO:0007669"/>
    <property type="project" value="TreeGrafter"/>
</dbReference>
<keyword evidence="3 5" id="KW-1133">Transmembrane helix</keyword>
<protein>
    <submittedName>
        <fullName evidence="7">G-protein coupled receptor 143-like isoform X1</fullName>
    </submittedName>
</protein>
<name>A0AA36C2B4_OCTVU</name>
<dbReference type="Proteomes" id="UP001162480">
    <property type="component" value="Chromosome 30"/>
</dbReference>
<dbReference type="GO" id="GO:0072544">
    <property type="term" value="F:L-DOPA binding"/>
    <property type="evidence" value="ECO:0007669"/>
    <property type="project" value="InterPro"/>
</dbReference>
<dbReference type="InterPro" id="IPR001414">
    <property type="entry name" value="GPR143"/>
</dbReference>
<sequence length="364" mass="41040">MTSPEFTAICCLKGTGRSDSSGEDEVVTSSIFNGICLASSSVSLVGTMFVLLSRRHNRQTMLVPGLKLYPVNETIQWLALADILMVIGFFTRSIIWISGYTPYPLFSAVTLRHKLCVGITVWIEFHCISSYMWNFTYALDILLATHSKPRLKALWPFFNLVIPAVLTASGSFSIYYPSLSTCGGPNVNEVANYLAYFLPMLLVIVCNPFFFYYTAKKVKSLVTQQHGRYSVREQVIVQSAKVKFTMIIFVFIACWFPNVVNAILDAVPINESVQNAMWAMWVLKAIMNPLQALLNSVVFRGWPRHYCNCLSQQQHHHQQPQYQATKYGGSSSSNIHINSALTPNKSAANHWINVTYEPHMSTYL</sequence>
<keyword evidence="8" id="KW-1185">Reference proteome</keyword>
<evidence type="ECO:0000256" key="5">
    <source>
        <dbReference type="SAM" id="Phobius"/>
    </source>
</evidence>
<dbReference type="EMBL" id="OX597843">
    <property type="protein sequence ID" value="CAI9744177.1"/>
    <property type="molecule type" value="Genomic_DNA"/>
</dbReference>
<feature type="domain" description="G-protein coupled receptors family 1 profile" evidence="6">
    <location>
        <begin position="194"/>
        <end position="299"/>
    </location>
</feature>
<dbReference type="PRINTS" id="PR00965">
    <property type="entry name" value="OCULARALBNSM"/>
</dbReference>
<proteinExistence type="predicted"/>
<dbReference type="Gene3D" id="1.20.1070.10">
    <property type="entry name" value="Rhodopsin 7-helix transmembrane proteins"/>
    <property type="match status" value="1"/>
</dbReference>
<gene>
    <name evidence="7" type="ORF">OCTVUL_1B028696</name>
</gene>
<reference evidence="7" key="1">
    <citation type="submission" date="2023-08" db="EMBL/GenBank/DDBJ databases">
        <authorList>
            <person name="Alioto T."/>
            <person name="Alioto T."/>
            <person name="Gomez Garrido J."/>
        </authorList>
    </citation>
    <scope>NUCLEOTIDE SEQUENCE</scope>
</reference>
<evidence type="ECO:0000313" key="8">
    <source>
        <dbReference type="Proteomes" id="UP001162480"/>
    </source>
</evidence>
<evidence type="ECO:0000256" key="4">
    <source>
        <dbReference type="ARBA" id="ARBA00023136"/>
    </source>
</evidence>
<dbReference type="GO" id="GO:0035240">
    <property type="term" value="F:dopamine binding"/>
    <property type="evidence" value="ECO:0007669"/>
    <property type="project" value="InterPro"/>
</dbReference>
<dbReference type="GO" id="GO:0072545">
    <property type="term" value="F:L-tyrosine binding"/>
    <property type="evidence" value="ECO:0007669"/>
    <property type="project" value="InterPro"/>
</dbReference>
<dbReference type="PANTHER" id="PTHR15177">
    <property type="entry name" value="G-PROTEIN COUPLED RECEPTOR 143"/>
    <property type="match status" value="1"/>
</dbReference>
<keyword evidence="2 5" id="KW-0812">Transmembrane</keyword>
<evidence type="ECO:0000259" key="6">
    <source>
        <dbReference type="PROSITE" id="PS50262"/>
    </source>
</evidence>
<dbReference type="GO" id="GO:0005886">
    <property type="term" value="C:plasma membrane"/>
    <property type="evidence" value="ECO:0007669"/>
    <property type="project" value="TreeGrafter"/>
</dbReference>
<feature type="transmembrane region" description="Helical" evidence="5">
    <location>
        <begin position="244"/>
        <end position="264"/>
    </location>
</feature>
<feature type="transmembrane region" description="Helical" evidence="5">
    <location>
        <begin position="77"/>
        <end position="99"/>
    </location>
</feature>
<dbReference type="InterPro" id="IPR017452">
    <property type="entry name" value="GPCR_Rhodpsn_7TM"/>
</dbReference>
<evidence type="ECO:0000256" key="3">
    <source>
        <dbReference type="ARBA" id="ARBA00022989"/>
    </source>
</evidence>
<keyword evidence="4 5" id="KW-0472">Membrane</keyword>
<feature type="transmembrane region" description="Helical" evidence="5">
    <location>
        <begin position="119"/>
        <end position="142"/>
    </location>
</feature>
<comment type="subcellular location">
    <subcellularLocation>
        <location evidence="1">Membrane</location>
    </subcellularLocation>
</comment>
<feature type="transmembrane region" description="Helical" evidence="5">
    <location>
        <begin position="276"/>
        <end position="294"/>
    </location>
</feature>
<dbReference type="PANTHER" id="PTHR15177:SF2">
    <property type="entry name" value="G-PROTEIN COUPLED RECEPTOR 143"/>
    <property type="match status" value="1"/>
</dbReference>
<evidence type="ECO:0000313" key="7">
    <source>
        <dbReference type="EMBL" id="CAI9744177.1"/>
    </source>
</evidence>
<organism evidence="7 8">
    <name type="scientific">Octopus vulgaris</name>
    <name type="common">Common octopus</name>
    <dbReference type="NCBI Taxonomy" id="6645"/>
    <lineage>
        <taxon>Eukaryota</taxon>
        <taxon>Metazoa</taxon>
        <taxon>Spiralia</taxon>
        <taxon>Lophotrochozoa</taxon>
        <taxon>Mollusca</taxon>
        <taxon>Cephalopoda</taxon>
        <taxon>Coleoidea</taxon>
        <taxon>Octopodiformes</taxon>
        <taxon>Octopoda</taxon>
        <taxon>Incirrata</taxon>
        <taxon>Octopodidae</taxon>
        <taxon>Octopus</taxon>
    </lineage>
</organism>
<dbReference type="AlphaFoldDB" id="A0AA36C2B4"/>
<feature type="transmembrane region" description="Helical" evidence="5">
    <location>
        <begin position="196"/>
        <end position="215"/>
    </location>
</feature>
<dbReference type="SUPFAM" id="SSF81321">
    <property type="entry name" value="Family A G protein-coupled receptor-like"/>
    <property type="match status" value="1"/>
</dbReference>